<proteinExistence type="predicted"/>
<evidence type="ECO:0000313" key="2">
    <source>
        <dbReference type="Proteomes" id="UP000295765"/>
    </source>
</evidence>
<dbReference type="RefSeq" id="WP_207922984.1">
    <property type="nucleotide sequence ID" value="NZ_SLWY01000003.1"/>
</dbReference>
<evidence type="ECO:0000313" key="1">
    <source>
        <dbReference type="EMBL" id="TCO82996.1"/>
    </source>
</evidence>
<keyword evidence="2" id="KW-1185">Reference proteome</keyword>
<accession>A0A4R2LEA9</accession>
<dbReference type="EMBL" id="SLWY01000003">
    <property type="protein sequence ID" value="TCO82996.1"/>
    <property type="molecule type" value="Genomic_DNA"/>
</dbReference>
<protein>
    <submittedName>
        <fullName evidence="1">Uncharacterized protein</fullName>
    </submittedName>
</protein>
<dbReference type="Proteomes" id="UP000295765">
    <property type="component" value="Unassembled WGS sequence"/>
</dbReference>
<dbReference type="AlphaFoldDB" id="A0A4R2LEA9"/>
<reference evidence="1 2" key="1">
    <citation type="submission" date="2019-03" db="EMBL/GenBank/DDBJ databases">
        <title>Genomic Encyclopedia of Type Strains, Phase IV (KMG-IV): sequencing the most valuable type-strain genomes for metagenomic binning, comparative biology and taxonomic classification.</title>
        <authorList>
            <person name="Goeker M."/>
        </authorList>
    </citation>
    <scope>NUCLEOTIDE SEQUENCE [LARGE SCALE GENOMIC DNA]</scope>
    <source>
        <strain evidence="1 2">DSM 25287</strain>
    </source>
</reference>
<comment type="caution">
    <text evidence="1">The sequence shown here is derived from an EMBL/GenBank/DDBJ whole genome shotgun (WGS) entry which is preliminary data.</text>
</comment>
<gene>
    <name evidence="1" type="ORF">EV699_10341</name>
</gene>
<organism evidence="1 2">
    <name type="scientific">Plasticicumulans lactativorans</name>
    <dbReference type="NCBI Taxonomy" id="1133106"/>
    <lineage>
        <taxon>Bacteria</taxon>
        <taxon>Pseudomonadati</taxon>
        <taxon>Pseudomonadota</taxon>
        <taxon>Gammaproteobacteria</taxon>
        <taxon>Candidatus Competibacteraceae</taxon>
        <taxon>Plasticicumulans</taxon>
    </lineage>
</organism>
<name>A0A4R2LEA9_9GAMM</name>
<sequence length="270" mass="30252">MPTLETDIAVIPLPANADAASTTQGNYAMVRFNALKHGILSRHTVLSHEDADEYQALLTALLEEHQPAGATEAHLVEELASIVWRKRRVLQAEGASINQGLKGATRNAEGVIPAAVPFEFGLSGRGSDLRDLLVLTPDEVERRQRDARHDLEATRKAAAILRRGGAQAYDKALRTLLPDSRDWWHAYVEDEEYPATAEGLADFIREHLEPLCIGLEKEARHHEAIKAQTLGEGLQAHRLEKLSRYETHLDRKFERSLAMLVKLKELRSRR</sequence>